<dbReference type="PANTHER" id="PTHR11161:SF12">
    <property type="entry name" value="ACYLTRANSFERASE 3 DOMAIN-CONTAINING PROTEIN-RELATED"/>
    <property type="match status" value="1"/>
</dbReference>
<dbReference type="OrthoDB" id="207378at2759"/>
<comment type="caution">
    <text evidence="3">The sequence shown here is derived from an EMBL/GenBank/DDBJ whole genome shotgun (WGS) entry which is preliminary data.</text>
</comment>
<sequence>MWKREVYPSFRMISACLLTVYLYFPFKTYGADHFPVYTIRNGLAKLALPSNTEINNAFLSQLQRYLLAYNATVLSFDLIADDDISSSCFSDIASIFYDISRRKISGFQWLDAIGRPPPGLSIGAFHWPGSFELCMSIPEHILPANTTMASRYCTAFFKIPVPVKIPDYLNFGVDVGFCIPRSCNEQHFFELLDRVMSRYHVEMNKIATYCHSSPDTLPKDAWFWAAIVVLSCLGIPVVIATALELFIWLRWKHAAWKFSRLQKVTLPNSEDAETVETLVEDSGEQEVQGLLGDETVITSSYVDFRAGFLKQRRLPFQVLMTLSLLWNTWKWWAASPVHKEGSAHPLAFLDGIRVMTMIWIVFGHCIAFSCTVANNLFVYAQENFRRWTFQVIISATLSVDVFFMMSGLLCVYTALPRFSATQGLASRARFWLIFVCHRLLRLTPAYLLTMVVYTGLFHHLYDGPLFPQKPDLLDSLYCRRHGWVTYLNNLVYPREPCMGWSWYLSNDFQFSVVLAPIFISLTSWNVVAGMIFAAALIISSILATFGIAYKNDYLPGALSLMDTFDTIYVKPYTRWGTYAIGLVLGWIILKQYKPPKQWSFSRNLVFSLVLLSFASVFCLSTLYGLYGYVSQTVPFPSTGVSALYTSVHRPVFILGIAIVCFLCTIGYAPPIRSLLAWTGFRPFARLTYGAYLVHPLVILFLCLGGQSPIILDNLFLISLFLPVFLLSYGFAYLLSMMAESPILACEKLLGLR</sequence>
<evidence type="ECO:0000313" key="4">
    <source>
        <dbReference type="Proteomes" id="UP000286415"/>
    </source>
</evidence>
<reference evidence="3 4" key="2">
    <citation type="journal article" date="2021" name="Genomics">
        <title>High-quality reference genome for Clonorchis sinensis.</title>
        <authorList>
            <person name="Young N.D."/>
            <person name="Stroehlein A.J."/>
            <person name="Kinkar L."/>
            <person name="Wang T."/>
            <person name="Sohn W.M."/>
            <person name="Chang B.C.H."/>
            <person name="Kaur P."/>
            <person name="Weisz D."/>
            <person name="Dudchenko O."/>
            <person name="Aiden E.L."/>
            <person name="Korhonen P.K."/>
            <person name="Gasser R.B."/>
        </authorList>
    </citation>
    <scope>NUCLEOTIDE SEQUENCE [LARGE SCALE GENOMIC DNA]</scope>
    <source>
        <strain evidence="3">Cs-k2</strain>
    </source>
</reference>
<dbReference type="GO" id="GO:0016747">
    <property type="term" value="F:acyltransferase activity, transferring groups other than amino-acyl groups"/>
    <property type="evidence" value="ECO:0007669"/>
    <property type="project" value="InterPro"/>
</dbReference>
<feature type="transmembrane region" description="Helical" evidence="1">
    <location>
        <begin position="526"/>
        <end position="549"/>
    </location>
</feature>
<gene>
    <name evidence="3" type="ORF">CSKR_114403</name>
</gene>
<dbReference type="AlphaFoldDB" id="A0A8T1LX66"/>
<keyword evidence="1" id="KW-0472">Membrane</keyword>
<evidence type="ECO:0000259" key="2">
    <source>
        <dbReference type="SMART" id="SM00703"/>
    </source>
</evidence>
<dbReference type="Pfam" id="PF20146">
    <property type="entry name" value="NRF"/>
    <property type="match status" value="1"/>
</dbReference>
<evidence type="ECO:0000256" key="1">
    <source>
        <dbReference type="SAM" id="Phobius"/>
    </source>
</evidence>
<keyword evidence="1" id="KW-1133">Transmembrane helix</keyword>
<organism evidence="3 4">
    <name type="scientific">Clonorchis sinensis</name>
    <name type="common">Chinese liver fluke</name>
    <dbReference type="NCBI Taxonomy" id="79923"/>
    <lineage>
        <taxon>Eukaryota</taxon>
        <taxon>Metazoa</taxon>
        <taxon>Spiralia</taxon>
        <taxon>Lophotrochozoa</taxon>
        <taxon>Platyhelminthes</taxon>
        <taxon>Trematoda</taxon>
        <taxon>Digenea</taxon>
        <taxon>Opisthorchiida</taxon>
        <taxon>Opisthorchiata</taxon>
        <taxon>Opisthorchiidae</taxon>
        <taxon>Clonorchis</taxon>
    </lineage>
</organism>
<feature type="transmembrane region" description="Helical" evidence="1">
    <location>
        <begin position="391"/>
        <end position="415"/>
    </location>
</feature>
<protein>
    <submittedName>
        <fullName evidence="3">Nose resistant to fluoxetine protein 6</fullName>
    </submittedName>
</protein>
<proteinExistence type="predicted"/>
<keyword evidence="1" id="KW-0812">Transmembrane</keyword>
<feature type="transmembrane region" description="Helical" evidence="1">
    <location>
        <begin position="575"/>
        <end position="592"/>
    </location>
</feature>
<feature type="transmembrane region" description="Helical" evidence="1">
    <location>
        <begin position="649"/>
        <end position="668"/>
    </location>
</feature>
<evidence type="ECO:0000313" key="3">
    <source>
        <dbReference type="EMBL" id="KAG5441714.1"/>
    </source>
</evidence>
<dbReference type="InterPro" id="IPR002656">
    <property type="entry name" value="Acyl_transf_3_dom"/>
</dbReference>
<feature type="transmembrane region" description="Helical" evidence="1">
    <location>
        <begin position="500"/>
        <end position="519"/>
    </location>
</feature>
<feature type="transmembrane region" description="Helical" evidence="1">
    <location>
        <begin position="715"/>
        <end position="734"/>
    </location>
</feature>
<dbReference type="SMART" id="SM00703">
    <property type="entry name" value="NRF"/>
    <property type="match status" value="1"/>
</dbReference>
<feature type="transmembrane region" description="Helical" evidence="1">
    <location>
        <begin position="688"/>
        <end position="709"/>
    </location>
</feature>
<feature type="domain" description="Nose resistant-to-fluoxetine protein N-terminal" evidence="2">
    <location>
        <begin position="85"/>
        <end position="212"/>
    </location>
</feature>
<feature type="transmembrane region" description="Helical" evidence="1">
    <location>
        <begin position="352"/>
        <end position="379"/>
    </location>
</feature>
<dbReference type="EMBL" id="NIRI02000076">
    <property type="protein sequence ID" value="KAG5441714.1"/>
    <property type="molecule type" value="Genomic_DNA"/>
</dbReference>
<reference evidence="3 4" key="1">
    <citation type="journal article" date="2018" name="Biotechnol. Adv.">
        <title>Improved genomic resources and new bioinformatic workflow for the carcinogenic parasite Clonorchis sinensis: Biotechnological implications.</title>
        <authorList>
            <person name="Wang D."/>
            <person name="Korhonen P.K."/>
            <person name="Gasser R.B."/>
            <person name="Young N.D."/>
        </authorList>
    </citation>
    <scope>NUCLEOTIDE SEQUENCE [LARGE SCALE GENOMIC DNA]</scope>
    <source>
        <strain evidence="3">Cs-k2</strain>
    </source>
</reference>
<feature type="transmembrane region" description="Helical" evidence="1">
    <location>
        <begin position="221"/>
        <end position="249"/>
    </location>
</feature>
<accession>A0A8T1LX66</accession>
<dbReference type="Pfam" id="PF01757">
    <property type="entry name" value="Acyl_transf_3"/>
    <property type="match status" value="1"/>
</dbReference>
<name>A0A8T1LX66_CLOSI</name>
<feature type="transmembrane region" description="Helical" evidence="1">
    <location>
        <begin position="604"/>
        <end position="629"/>
    </location>
</feature>
<keyword evidence="4" id="KW-1185">Reference proteome</keyword>
<dbReference type="Proteomes" id="UP000286415">
    <property type="component" value="Unassembled WGS sequence"/>
</dbReference>
<dbReference type="InterPro" id="IPR006621">
    <property type="entry name" value="Nose-resist-to-fluoxetine_N"/>
</dbReference>
<dbReference type="PANTHER" id="PTHR11161">
    <property type="entry name" value="O-ACYLTRANSFERASE"/>
    <property type="match status" value="1"/>
</dbReference>
<feature type="transmembrane region" description="Helical" evidence="1">
    <location>
        <begin position="445"/>
        <end position="461"/>
    </location>
</feature>
<dbReference type="InterPro" id="IPR052728">
    <property type="entry name" value="O2_lipid_transport_reg"/>
</dbReference>